<keyword evidence="2" id="KW-0723">Serine/threonine-protein kinase</keyword>
<sequence length="675" mass="76240">MIGRLIDDRYELTQILGGGGMSNVYVAMDTILNRKVAVKLIHILPNEKQATVQRFEREVQNTTRLSHKNIVSVLDVGEEDDCFFLVMEYIEGPTLSDYIKAHGPLQPQKALQFMDQILSGIRHAHEQGIIHRDIKPQNMIIDRNQTLKIVDFGIAKALSETAMTQTNHVVGTVQYLSPEQAKGEKTGERSDIYSLGIVLYEMLTGQPPFNGETPVSIAIKQIQETVPNVSDKRRDVPQALSNVILKATEKEQSNRYRSVSEMASDVMSTLDPSRKNEPLYESDTSKTKTVPIDKNALKIEQDKQNKSVKETTQIPIVQTEKQAEPKQSKKASYYVPTQKRSVRKKVVFGFILVLLVASLFVFMAAAMIGNKYSQVPDVLGKSEQQTEKLLKDNKLKIGHISHEYSDHYDKERVMAIKPEAGSKVEQNSQVDIIISKGQHIEKMPNLIGMTKRDAENKLKSLGFSHVTFTTAYTQNDIEKGSIEAQSITPGENVVVTKDAVQITESLGKRQIYVDDYTNQDYDKVKQELEEKGLNVEIEKERADHHVKENHIINHTPKKTNVDEGDTVRFIISTGKEEDDDDSEDKADRDSKTVREKPYSENVTIPYSGKNKKAQKVEVYIQDKNNDSDSPAETFTISKSISYPLNLTIPKDDSGHYEIKVDGKTVDRKTIHYDDL</sequence>
<dbReference type="SMART" id="SM00220">
    <property type="entry name" value="S_TKc"/>
    <property type="match status" value="1"/>
</dbReference>
<dbReference type="PROSITE" id="PS50011">
    <property type="entry name" value="PROTEIN_KINASE_DOM"/>
    <property type="match status" value="1"/>
</dbReference>
<evidence type="ECO:0000259" key="13">
    <source>
        <dbReference type="PROSITE" id="PS51178"/>
    </source>
</evidence>
<evidence type="ECO:0000256" key="6">
    <source>
        <dbReference type="ARBA" id="ARBA00022840"/>
    </source>
</evidence>
<keyword evidence="6 9" id="KW-0067">ATP-binding</keyword>
<keyword evidence="11" id="KW-0472">Membrane</keyword>
<comment type="catalytic activity">
    <reaction evidence="8">
        <text>L-seryl-[protein] + ATP = O-phospho-L-seryl-[protein] + ADP + H(+)</text>
        <dbReference type="Rhea" id="RHEA:17989"/>
        <dbReference type="Rhea" id="RHEA-COMP:9863"/>
        <dbReference type="Rhea" id="RHEA-COMP:11604"/>
        <dbReference type="ChEBI" id="CHEBI:15378"/>
        <dbReference type="ChEBI" id="CHEBI:29999"/>
        <dbReference type="ChEBI" id="CHEBI:30616"/>
        <dbReference type="ChEBI" id="CHEBI:83421"/>
        <dbReference type="ChEBI" id="CHEBI:456216"/>
        <dbReference type="EC" id="2.7.11.1"/>
    </reaction>
</comment>
<dbReference type="SUPFAM" id="SSF56112">
    <property type="entry name" value="Protein kinase-like (PK-like)"/>
    <property type="match status" value="1"/>
</dbReference>
<accession>A0ABU1EVT6</accession>
<feature type="transmembrane region" description="Helical" evidence="11">
    <location>
        <begin position="346"/>
        <end position="368"/>
    </location>
</feature>
<feature type="domain" description="PASTA" evidence="13">
    <location>
        <begin position="369"/>
        <end position="436"/>
    </location>
</feature>
<keyword evidence="11" id="KW-1133">Transmembrane helix</keyword>
<keyword evidence="4 9" id="KW-0547">Nucleotide-binding</keyword>
<proteinExistence type="predicted"/>
<dbReference type="EC" id="2.7.11.1" evidence="1"/>
<dbReference type="CDD" id="cd14014">
    <property type="entry name" value="STKc_PknB_like"/>
    <property type="match status" value="1"/>
</dbReference>
<organism evidence="14 15">
    <name type="scientific">Staphylococcus coagulans</name>
    <dbReference type="NCBI Taxonomy" id="74706"/>
    <lineage>
        <taxon>Bacteria</taxon>
        <taxon>Bacillati</taxon>
        <taxon>Bacillota</taxon>
        <taxon>Bacilli</taxon>
        <taxon>Bacillales</taxon>
        <taxon>Staphylococcaceae</taxon>
        <taxon>Staphylococcus</taxon>
    </lineage>
</organism>
<evidence type="ECO:0000256" key="7">
    <source>
        <dbReference type="ARBA" id="ARBA00047899"/>
    </source>
</evidence>
<keyword evidence="5 14" id="KW-0418">Kinase</keyword>
<evidence type="ECO:0000256" key="1">
    <source>
        <dbReference type="ARBA" id="ARBA00012513"/>
    </source>
</evidence>
<name>A0ABU1EVT6_9STAP</name>
<dbReference type="Proteomes" id="UP001255050">
    <property type="component" value="Unassembled WGS sequence"/>
</dbReference>
<dbReference type="PANTHER" id="PTHR43289">
    <property type="entry name" value="MITOGEN-ACTIVATED PROTEIN KINASE KINASE KINASE 20-RELATED"/>
    <property type="match status" value="1"/>
</dbReference>
<dbReference type="NCBIfam" id="NF033483">
    <property type="entry name" value="PknB_PASTA_kin"/>
    <property type="match status" value="1"/>
</dbReference>
<keyword evidence="11" id="KW-0812">Transmembrane</keyword>
<feature type="region of interest" description="Disordered" evidence="10">
    <location>
        <begin position="572"/>
        <end position="596"/>
    </location>
</feature>
<evidence type="ECO:0000256" key="8">
    <source>
        <dbReference type="ARBA" id="ARBA00048679"/>
    </source>
</evidence>
<evidence type="ECO:0000256" key="9">
    <source>
        <dbReference type="PROSITE-ProRule" id="PRU10141"/>
    </source>
</evidence>
<feature type="domain" description="PASTA" evidence="13">
    <location>
        <begin position="437"/>
        <end position="508"/>
    </location>
</feature>
<reference evidence="14 15" key="1">
    <citation type="submission" date="2023-08" db="EMBL/GenBank/DDBJ databases">
        <title>Whole genome sequencing of Staphylococcus coagulans NN-2474.</title>
        <authorList>
            <person name="Kropotov V.S."/>
            <person name="Boriskina E.V."/>
            <person name="Gordinskaya N.A."/>
            <person name="Shkurkina I.S."/>
            <person name="Kryazhev D.V."/>
            <person name="Alekseeva A.E."/>
            <person name="Makhova M.A."/>
        </authorList>
    </citation>
    <scope>NUCLEOTIDE SEQUENCE [LARGE SCALE GENOMIC DNA]</scope>
    <source>
        <strain evidence="14 15">NN-2474</strain>
    </source>
</reference>
<dbReference type="PROSITE" id="PS51178">
    <property type="entry name" value="PASTA"/>
    <property type="match status" value="3"/>
</dbReference>
<feature type="compositionally biased region" description="Basic and acidic residues" evidence="10">
    <location>
        <begin position="272"/>
        <end position="286"/>
    </location>
</feature>
<evidence type="ECO:0000256" key="11">
    <source>
        <dbReference type="SAM" id="Phobius"/>
    </source>
</evidence>
<dbReference type="Pfam" id="PF21160">
    <property type="entry name" value="PrkC-like_PASTA-like"/>
    <property type="match status" value="1"/>
</dbReference>
<dbReference type="InterPro" id="IPR005543">
    <property type="entry name" value="PASTA_dom"/>
</dbReference>
<dbReference type="InterPro" id="IPR017441">
    <property type="entry name" value="Protein_kinase_ATP_BS"/>
</dbReference>
<evidence type="ECO:0000313" key="14">
    <source>
        <dbReference type="EMBL" id="MDR5602230.1"/>
    </source>
</evidence>
<feature type="domain" description="PASTA" evidence="13">
    <location>
        <begin position="509"/>
        <end position="573"/>
    </location>
</feature>
<feature type="domain" description="Protein kinase" evidence="12">
    <location>
        <begin position="10"/>
        <end position="270"/>
    </location>
</feature>
<feature type="compositionally biased region" description="Basic and acidic residues" evidence="10">
    <location>
        <begin position="585"/>
        <end position="596"/>
    </location>
</feature>
<dbReference type="GO" id="GO:0016301">
    <property type="term" value="F:kinase activity"/>
    <property type="evidence" value="ECO:0007669"/>
    <property type="project" value="UniProtKB-KW"/>
</dbReference>
<dbReference type="RefSeq" id="WP_309551015.1">
    <property type="nucleotide sequence ID" value="NZ_JAVJGV010000005.1"/>
</dbReference>
<evidence type="ECO:0000256" key="2">
    <source>
        <dbReference type="ARBA" id="ARBA00022527"/>
    </source>
</evidence>
<dbReference type="PANTHER" id="PTHR43289:SF34">
    <property type="entry name" value="SERINE_THREONINE-PROTEIN KINASE YBDM-RELATED"/>
    <property type="match status" value="1"/>
</dbReference>
<dbReference type="CDD" id="cd06577">
    <property type="entry name" value="PASTA_pknB"/>
    <property type="match status" value="3"/>
</dbReference>
<dbReference type="Gene3D" id="3.30.10.20">
    <property type="match status" value="3"/>
</dbReference>
<dbReference type="PROSITE" id="PS00107">
    <property type="entry name" value="PROTEIN_KINASE_ATP"/>
    <property type="match status" value="1"/>
</dbReference>
<dbReference type="SMART" id="SM00740">
    <property type="entry name" value="PASTA"/>
    <property type="match status" value="3"/>
</dbReference>
<dbReference type="EMBL" id="JAVJGV010000005">
    <property type="protein sequence ID" value="MDR5602230.1"/>
    <property type="molecule type" value="Genomic_DNA"/>
</dbReference>
<comment type="caution">
    <text evidence="14">The sequence shown here is derived from an EMBL/GenBank/DDBJ whole genome shotgun (WGS) entry which is preliminary data.</text>
</comment>
<dbReference type="InterPro" id="IPR011009">
    <property type="entry name" value="Kinase-like_dom_sf"/>
</dbReference>
<comment type="catalytic activity">
    <reaction evidence="7">
        <text>L-threonyl-[protein] + ATP = O-phospho-L-threonyl-[protein] + ADP + H(+)</text>
        <dbReference type="Rhea" id="RHEA:46608"/>
        <dbReference type="Rhea" id="RHEA-COMP:11060"/>
        <dbReference type="Rhea" id="RHEA-COMP:11605"/>
        <dbReference type="ChEBI" id="CHEBI:15378"/>
        <dbReference type="ChEBI" id="CHEBI:30013"/>
        <dbReference type="ChEBI" id="CHEBI:30616"/>
        <dbReference type="ChEBI" id="CHEBI:61977"/>
        <dbReference type="ChEBI" id="CHEBI:456216"/>
        <dbReference type="EC" id="2.7.11.1"/>
    </reaction>
</comment>
<evidence type="ECO:0000256" key="3">
    <source>
        <dbReference type="ARBA" id="ARBA00022679"/>
    </source>
</evidence>
<dbReference type="PROSITE" id="PS00108">
    <property type="entry name" value="PROTEIN_KINASE_ST"/>
    <property type="match status" value="1"/>
</dbReference>
<dbReference type="InterPro" id="IPR008271">
    <property type="entry name" value="Ser/Thr_kinase_AS"/>
</dbReference>
<dbReference type="Gene3D" id="3.30.200.20">
    <property type="entry name" value="Phosphorylase Kinase, domain 1"/>
    <property type="match status" value="1"/>
</dbReference>
<evidence type="ECO:0000256" key="10">
    <source>
        <dbReference type="SAM" id="MobiDB-lite"/>
    </source>
</evidence>
<dbReference type="Gene3D" id="1.10.510.10">
    <property type="entry name" value="Transferase(Phosphotransferase) domain 1"/>
    <property type="match status" value="1"/>
</dbReference>
<evidence type="ECO:0000313" key="15">
    <source>
        <dbReference type="Proteomes" id="UP001255050"/>
    </source>
</evidence>
<gene>
    <name evidence="14" type="primary">pknB</name>
    <name evidence="14" type="ORF">RCO12_02150</name>
</gene>
<feature type="binding site" evidence="9">
    <location>
        <position position="39"/>
    </location>
    <ligand>
        <name>ATP</name>
        <dbReference type="ChEBI" id="CHEBI:30616"/>
    </ligand>
</feature>
<dbReference type="Gene3D" id="2.60.40.2560">
    <property type="match status" value="1"/>
</dbReference>
<feature type="region of interest" description="Disordered" evidence="10">
    <location>
        <begin position="255"/>
        <end position="287"/>
    </location>
</feature>
<protein>
    <recommendedName>
        <fullName evidence="1">non-specific serine/threonine protein kinase</fullName>
        <ecNumber evidence="1">2.7.11.1</ecNumber>
    </recommendedName>
</protein>
<evidence type="ECO:0000256" key="4">
    <source>
        <dbReference type="ARBA" id="ARBA00022741"/>
    </source>
</evidence>
<dbReference type="InterPro" id="IPR000719">
    <property type="entry name" value="Prot_kinase_dom"/>
</dbReference>
<dbReference type="Pfam" id="PF00069">
    <property type="entry name" value="Pkinase"/>
    <property type="match status" value="1"/>
</dbReference>
<dbReference type="Pfam" id="PF03793">
    <property type="entry name" value="PASTA"/>
    <property type="match status" value="3"/>
</dbReference>
<keyword evidence="15" id="KW-1185">Reference proteome</keyword>
<keyword evidence="3" id="KW-0808">Transferase</keyword>
<evidence type="ECO:0000256" key="5">
    <source>
        <dbReference type="ARBA" id="ARBA00022777"/>
    </source>
</evidence>
<evidence type="ECO:0000259" key="12">
    <source>
        <dbReference type="PROSITE" id="PS50011"/>
    </source>
</evidence>